<dbReference type="InterPro" id="IPR018979">
    <property type="entry name" value="FERM_N"/>
</dbReference>
<dbReference type="Ensembl" id="ENSPPAT00000050975.1">
    <property type="protein sequence ID" value="ENSPPAP00000028131.1"/>
    <property type="gene ID" value="ENSPPAG00000037104.1"/>
</dbReference>
<evidence type="ECO:0000256" key="8">
    <source>
        <dbReference type="SAM" id="MobiDB-lite"/>
    </source>
</evidence>
<dbReference type="SUPFAM" id="SSF47031">
    <property type="entry name" value="Second domain of FERM"/>
    <property type="match status" value="1"/>
</dbReference>
<keyword evidence="4" id="KW-1003">Cell membrane</keyword>
<evidence type="ECO:0000256" key="1">
    <source>
        <dbReference type="ARBA" id="ARBA00004202"/>
    </source>
</evidence>
<dbReference type="InterPro" id="IPR018980">
    <property type="entry name" value="FERM_PH-like_C"/>
</dbReference>
<dbReference type="InterPro" id="IPR011993">
    <property type="entry name" value="PH-like_dom_sf"/>
</dbReference>
<dbReference type="InterPro" id="IPR029071">
    <property type="entry name" value="Ubiquitin-like_domsf"/>
</dbReference>
<dbReference type="GO" id="GO:0005856">
    <property type="term" value="C:cytoskeleton"/>
    <property type="evidence" value="ECO:0007669"/>
    <property type="project" value="TreeGrafter"/>
</dbReference>
<evidence type="ECO:0000259" key="9">
    <source>
        <dbReference type="PROSITE" id="PS50057"/>
    </source>
</evidence>
<dbReference type="Gene3D" id="3.10.20.90">
    <property type="entry name" value="Phosphatidylinositol 3-kinase Catalytic Subunit, Chain A, domain 1"/>
    <property type="match status" value="1"/>
</dbReference>
<dbReference type="Pfam" id="PF09380">
    <property type="entry name" value="FERM_C"/>
    <property type="match status" value="1"/>
</dbReference>
<dbReference type="InterPro" id="IPR019748">
    <property type="entry name" value="FERM_central"/>
</dbReference>
<keyword evidence="11" id="KW-1185">Reference proteome</keyword>
<proteinExistence type="predicted"/>
<dbReference type="GO" id="GO:0031032">
    <property type="term" value="P:actomyosin structure organization"/>
    <property type="evidence" value="ECO:0007669"/>
    <property type="project" value="TreeGrafter"/>
</dbReference>
<evidence type="ECO:0000256" key="6">
    <source>
        <dbReference type="ARBA" id="ARBA00022949"/>
    </source>
</evidence>
<dbReference type="InterPro" id="IPR035963">
    <property type="entry name" value="FERM_2"/>
</dbReference>
<dbReference type="InterPro" id="IPR014847">
    <property type="entry name" value="FA"/>
</dbReference>
<accession>A0A2R9BNB5</accession>
<dbReference type="AlphaFoldDB" id="A0A2R9BNB5"/>
<dbReference type="FunFam" id="3.10.20.90:FF:000024">
    <property type="entry name" value="Erythrocyte membrane protein band 4.1-like 5"/>
    <property type="match status" value="1"/>
</dbReference>
<dbReference type="Pfam" id="PF00373">
    <property type="entry name" value="FERM_M"/>
    <property type="match status" value="1"/>
</dbReference>
<feature type="region of interest" description="Disordered" evidence="8">
    <location>
        <begin position="337"/>
        <end position="358"/>
    </location>
</feature>
<dbReference type="Gene3D" id="2.30.29.30">
    <property type="entry name" value="Pleckstrin-homology domain (PH domain)/Phosphotyrosine-binding domain (PTB)"/>
    <property type="match status" value="1"/>
</dbReference>
<keyword evidence="6" id="KW-0965">Cell junction</keyword>
<dbReference type="GO" id="GO:0005912">
    <property type="term" value="C:adherens junction"/>
    <property type="evidence" value="ECO:0007669"/>
    <property type="project" value="UniProtKB-SubCell"/>
</dbReference>
<dbReference type="Gene3D" id="1.20.80.10">
    <property type="match status" value="1"/>
</dbReference>
<comment type="subcellular location">
    <subcellularLocation>
        <location evidence="3">Cell junction</location>
        <location evidence="3">Adherens junction</location>
    </subcellularLocation>
    <subcellularLocation>
        <location evidence="1">Cell membrane</location>
        <topology evidence="1">Peripheral membrane protein</topology>
    </subcellularLocation>
    <subcellularLocation>
        <location evidence="2">Cytoplasm</location>
    </subcellularLocation>
</comment>
<dbReference type="FunFam" id="2.30.29.30:FF:000002">
    <property type="entry name" value="Band 4.1-like protein 5 isoform 1"/>
    <property type="match status" value="1"/>
</dbReference>
<dbReference type="PROSITE" id="PS00660">
    <property type="entry name" value="FERM_1"/>
    <property type="match status" value="1"/>
</dbReference>
<dbReference type="InterPro" id="IPR019749">
    <property type="entry name" value="Band_41_domain"/>
</dbReference>
<protein>
    <submittedName>
        <fullName evidence="10">Erythrocyte membrane protein band 4.1 like 5</fullName>
    </submittedName>
</protein>
<sequence length="699" mass="78182">MLSFFRRTLGRRSMRKHAEKERLREAQRAATHIPAAGDSKSIITCRVSLLDGTDVSVDLPKKAKGQELFDQIMYHLDLIESDYFGLRFMDSAQVAHWLDGTKSIKKQVKIGSPYCLHLRVKFYSSEPNNLREELTRLDCPFDTAVQLAAYNLQAELGDYDLAEHSPELVSEFRFVPIQTEEMELAIFEKWKEYRSQTPAQAETNYLNKAKWLEMYGVDMHVVKARDGNDYSLGLTPTGVLVFEGDTKIGLFFWPKITRLDFKKNKLTLVVVEDDDQGKEQEHTFVFRLDHPKACKHLWKCAVEHHAFFRLRGPVQKSSHRSGFIRLGSRFRYSGKTEYQTTKTNKARRSTSFERRPSKRYSRRTLQMKVCATKPEELRSALPVSPSISSAPVPVEIENLPQSPGTDQHDRKCIPLNIELLNSPDLLETTIGDVIGASDTMETSQALNDVNVATRLSGLGEPEVEYETLKDTSEKLKQLEMENSPLLSPRSNIDVNINSQEEVVKLTDKCLNNVIESPGLNVMRVPPDFKSNILKAQVEAVHKVTKEDSLLSHKNASVQDAATNSAVLNENNVPLPKESLETLMLITPADSGSFLKEATDELDALLASLTENLIDHTVAPQVSSTSMITPRWIVPQSGAMSNGLAGCEMLLTGKEGHGNKDGISLISPPAPFLVDAVTSSGPTLAEEAVLKQKCLLTTEL</sequence>
<feature type="domain" description="FERM" evidence="9">
    <location>
        <begin position="43"/>
        <end position="312"/>
    </location>
</feature>
<dbReference type="Pfam" id="PF09379">
    <property type="entry name" value="FERM_N"/>
    <property type="match status" value="1"/>
</dbReference>
<dbReference type="PANTHER" id="PTHR23280:SF15">
    <property type="entry name" value="BAND 4.1-LIKE PROTEIN 5"/>
    <property type="match status" value="1"/>
</dbReference>
<evidence type="ECO:0000256" key="3">
    <source>
        <dbReference type="ARBA" id="ARBA00004536"/>
    </source>
</evidence>
<keyword evidence="7" id="KW-0472">Membrane</keyword>
<dbReference type="PROSITE" id="PS50057">
    <property type="entry name" value="FERM_3"/>
    <property type="match status" value="1"/>
</dbReference>
<dbReference type="CDD" id="cd17205">
    <property type="entry name" value="FERM_F1_EPB41L5"/>
    <property type="match status" value="1"/>
</dbReference>
<dbReference type="FunFam" id="1.20.80.10:FF:000003">
    <property type="entry name" value="Tyrosine-protein phosphatase non-receptor type 4"/>
    <property type="match status" value="1"/>
</dbReference>
<dbReference type="InterPro" id="IPR000299">
    <property type="entry name" value="FERM_domain"/>
</dbReference>
<dbReference type="SUPFAM" id="SSF54236">
    <property type="entry name" value="Ubiquitin-like"/>
    <property type="match status" value="1"/>
</dbReference>
<dbReference type="GO" id="GO:0005886">
    <property type="term" value="C:plasma membrane"/>
    <property type="evidence" value="ECO:0007669"/>
    <property type="project" value="UniProtKB-SubCell"/>
</dbReference>
<evidence type="ECO:0000256" key="4">
    <source>
        <dbReference type="ARBA" id="ARBA00022475"/>
    </source>
</evidence>
<dbReference type="SUPFAM" id="SSF50729">
    <property type="entry name" value="PH domain-like"/>
    <property type="match status" value="1"/>
</dbReference>
<dbReference type="InterPro" id="IPR014352">
    <property type="entry name" value="FERM/acyl-CoA-bd_prot_sf"/>
</dbReference>
<dbReference type="GeneTree" id="ENSGT00940000156332"/>
<dbReference type="PANTHER" id="PTHR23280">
    <property type="entry name" value="4.1 G PROTEIN"/>
    <property type="match status" value="1"/>
</dbReference>
<reference evidence="10" key="2">
    <citation type="submission" date="2025-09" db="UniProtKB">
        <authorList>
            <consortium name="Ensembl"/>
        </authorList>
    </citation>
    <scope>IDENTIFICATION</scope>
</reference>
<dbReference type="EMBL" id="AJFE02065144">
    <property type="status" value="NOT_ANNOTATED_CDS"/>
    <property type="molecule type" value="Genomic_DNA"/>
</dbReference>
<dbReference type="CDD" id="cd13186">
    <property type="entry name" value="FERM_C_NBL4_NBL5"/>
    <property type="match status" value="1"/>
</dbReference>
<dbReference type="SMART" id="SM01196">
    <property type="entry name" value="FERM_C"/>
    <property type="match status" value="1"/>
</dbReference>
<dbReference type="EMBL" id="AJFE02065143">
    <property type="status" value="NOT_ANNOTATED_CDS"/>
    <property type="molecule type" value="Genomic_DNA"/>
</dbReference>
<dbReference type="Proteomes" id="UP000240080">
    <property type="component" value="Unplaced"/>
</dbReference>
<evidence type="ECO:0000256" key="5">
    <source>
        <dbReference type="ARBA" id="ARBA00022490"/>
    </source>
</evidence>
<evidence type="ECO:0000313" key="11">
    <source>
        <dbReference type="Proteomes" id="UP000240080"/>
    </source>
</evidence>
<dbReference type="EMBL" id="AJFE02065142">
    <property type="status" value="NOT_ANNOTATED_CDS"/>
    <property type="molecule type" value="Genomic_DNA"/>
</dbReference>
<organism evidence="10 11">
    <name type="scientific">Pan paniscus</name>
    <name type="common">Pygmy chimpanzee</name>
    <name type="synonym">Bonobo</name>
    <dbReference type="NCBI Taxonomy" id="9597"/>
    <lineage>
        <taxon>Eukaryota</taxon>
        <taxon>Metazoa</taxon>
        <taxon>Chordata</taxon>
        <taxon>Craniata</taxon>
        <taxon>Vertebrata</taxon>
        <taxon>Euteleostomi</taxon>
        <taxon>Mammalia</taxon>
        <taxon>Eutheria</taxon>
        <taxon>Euarchontoglires</taxon>
        <taxon>Primates</taxon>
        <taxon>Haplorrhini</taxon>
        <taxon>Catarrhini</taxon>
        <taxon>Hominidae</taxon>
        <taxon>Pan</taxon>
    </lineage>
</organism>
<dbReference type="GO" id="GO:0005737">
    <property type="term" value="C:cytoplasm"/>
    <property type="evidence" value="ECO:0007669"/>
    <property type="project" value="UniProtKB-SubCell"/>
</dbReference>
<evidence type="ECO:0000313" key="10">
    <source>
        <dbReference type="Ensembl" id="ENSPPAP00000028131.1"/>
    </source>
</evidence>
<dbReference type="PROSITE" id="PS00661">
    <property type="entry name" value="FERM_2"/>
    <property type="match status" value="1"/>
</dbReference>
<evidence type="ECO:0000256" key="2">
    <source>
        <dbReference type="ARBA" id="ARBA00004496"/>
    </source>
</evidence>
<dbReference type="SMART" id="SM01195">
    <property type="entry name" value="FA"/>
    <property type="match status" value="1"/>
</dbReference>
<dbReference type="Pfam" id="PF08736">
    <property type="entry name" value="FA"/>
    <property type="match status" value="1"/>
</dbReference>
<dbReference type="InterPro" id="IPR019747">
    <property type="entry name" value="FERM_CS"/>
</dbReference>
<dbReference type="CDD" id="cd14473">
    <property type="entry name" value="FERM_B-lobe"/>
    <property type="match status" value="1"/>
</dbReference>
<gene>
    <name evidence="10" type="primary">EPB41L5</name>
</gene>
<dbReference type="Bgee" id="ENSPPAG00000037104">
    <property type="expression patterns" value="Expressed in liver and 6 other cell types or tissues"/>
</dbReference>
<name>A0A2R9BNB5_PANPA</name>
<evidence type="ECO:0000256" key="7">
    <source>
        <dbReference type="ARBA" id="ARBA00023136"/>
    </source>
</evidence>
<dbReference type="EMBL" id="AJFE02065141">
    <property type="status" value="NOT_ANNOTATED_CDS"/>
    <property type="molecule type" value="Genomic_DNA"/>
</dbReference>
<reference evidence="10" key="1">
    <citation type="submission" date="2025-08" db="UniProtKB">
        <authorList>
            <consortium name="Ensembl"/>
        </authorList>
    </citation>
    <scope>IDENTIFICATION</scope>
</reference>
<keyword evidence="5" id="KW-0963">Cytoplasm</keyword>
<dbReference type="SMART" id="SM00295">
    <property type="entry name" value="B41"/>
    <property type="match status" value="1"/>
</dbReference>